<protein>
    <submittedName>
        <fullName evidence="2">Phage portal protein, lambda family</fullName>
    </submittedName>
</protein>
<evidence type="ECO:0000313" key="2">
    <source>
        <dbReference type="EMBL" id="SPT95569.1"/>
    </source>
</evidence>
<proteinExistence type="predicted"/>
<evidence type="ECO:0000256" key="1">
    <source>
        <dbReference type="SAM" id="MobiDB-lite"/>
    </source>
</evidence>
<organism evidence="2 3">
    <name type="scientific">Lysinibacillus capsici</name>
    <dbReference type="NCBI Taxonomy" id="2115968"/>
    <lineage>
        <taxon>Bacteria</taxon>
        <taxon>Bacillati</taxon>
        <taxon>Bacillota</taxon>
        <taxon>Bacilli</taxon>
        <taxon>Bacillales</taxon>
        <taxon>Bacillaceae</taxon>
        <taxon>Lysinibacillus</taxon>
    </lineage>
</organism>
<feature type="compositionally biased region" description="Basic and acidic residues" evidence="1">
    <location>
        <begin position="507"/>
        <end position="527"/>
    </location>
</feature>
<dbReference type="GO" id="GO:0005198">
    <property type="term" value="F:structural molecule activity"/>
    <property type="evidence" value="ECO:0007669"/>
    <property type="project" value="InterPro"/>
</dbReference>
<dbReference type="EMBL" id="UAQE01000001">
    <property type="protein sequence ID" value="SPT95569.1"/>
    <property type="molecule type" value="Genomic_DNA"/>
</dbReference>
<accession>A0A2X0X9S8</accession>
<feature type="region of interest" description="Disordered" evidence="1">
    <location>
        <begin position="507"/>
        <end position="538"/>
    </location>
</feature>
<dbReference type="NCBIfam" id="TIGR01539">
    <property type="entry name" value="portal_lambda"/>
    <property type="match status" value="1"/>
</dbReference>
<name>A0A2X0X9S8_9BACI</name>
<dbReference type="GO" id="GO:0019068">
    <property type="term" value="P:virion assembly"/>
    <property type="evidence" value="ECO:0007669"/>
    <property type="project" value="InterPro"/>
</dbReference>
<dbReference type="RefSeq" id="WP_221409331.1">
    <property type="nucleotide sequence ID" value="NZ_UAQE01000001.1"/>
</dbReference>
<dbReference type="Proteomes" id="UP000251431">
    <property type="component" value="Unassembled WGS sequence"/>
</dbReference>
<dbReference type="AlphaFoldDB" id="A0A2X0X9S8"/>
<dbReference type="InterPro" id="IPR006429">
    <property type="entry name" value="Phage_lambda_portal"/>
</dbReference>
<reference evidence="2 3" key="1">
    <citation type="submission" date="2018-06" db="EMBL/GenBank/DDBJ databases">
        <authorList>
            <consortium name="Pathogen Informatics"/>
            <person name="Doyle S."/>
        </authorList>
    </citation>
    <scope>NUCLEOTIDE SEQUENCE [LARGE SCALE GENOMIC DNA]</scope>
    <source>
        <strain evidence="2 3">NCTC7582</strain>
    </source>
</reference>
<evidence type="ECO:0000313" key="3">
    <source>
        <dbReference type="Proteomes" id="UP000251431"/>
    </source>
</evidence>
<dbReference type="Pfam" id="PF05136">
    <property type="entry name" value="Phage_portal_2"/>
    <property type="match status" value="1"/>
</dbReference>
<gene>
    <name evidence="2" type="ORF">NCTC7582_00070</name>
</gene>
<feature type="compositionally biased region" description="Acidic residues" evidence="1">
    <location>
        <begin position="528"/>
        <end position="538"/>
    </location>
</feature>
<sequence length="538" mass="60436">MKANMMDKVISYFSPKAGAQRVVHRAQLAAVESMGKTISNSGYANHGASSEKKSLKGWLTQAGSALEDIERNIPKLRERSRDLHMGAPLATGALRTLVTNVVGPGLRLNSQVDREVLKMTPEQAAEWEKKVEREFELWSESKNCDVTRMCDFYQLQQLAFLSMLMSGDVFATMPYHKRAGTPYQLTVQLLEADRICTPGIESYIDNKIVNGVEIDKKGEVMAYHVAEKHPGSALSAYNNKWVRIEKFGKTTGRTNIIHLLRMERPEQRRGVPILSPVIESLKQLSRYSEAELMAAVISGMYTIFITKDNITQNMDGFGGLAYEEEIDSENDSTIEVGNGAVNFLEEGEKVHESNPGRPNTAFDGFVTSICRQIGVALEIPYEVLMKHFTSSYSASRGALLEAWKMFRNHRSFMASNFCQPIYEEFLTEAIATGRIYAPGFFNDPLIKKAYCGAEWNGPSQGQLDPVKEANGAVIRVDNGFSTRTREAAELTGTDYYQNHEKLVREEKLRREAGFGQYKDTHRNHSDDDKDDEDDSDDK</sequence>